<evidence type="ECO:0000259" key="2">
    <source>
        <dbReference type="Pfam" id="PF05189"/>
    </source>
</evidence>
<dbReference type="GO" id="GO:0000479">
    <property type="term" value="P:endonucleolytic cleavage of tricistronic rRNA transcript (SSU-rRNA, 5.8S rRNA, LSU-rRNA)"/>
    <property type="evidence" value="ECO:0007669"/>
    <property type="project" value="TreeGrafter"/>
</dbReference>
<dbReference type="InterPro" id="IPR000228">
    <property type="entry name" value="RNA3'_term_phos_cyc"/>
</dbReference>
<dbReference type="GO" id="GO:0005730">
    <property type="term" value="C:nucleolus"/>
    <property type="evidence" value="ECO:0007669"/>
    <property type="project" value="TreeGrafter"/>
</dbReference>
<dbReference type="PANTHER" id="PTHR11096:SF1">
    <property type="entry name" value="RNA 3'-TERMINAL PHOSPHATE CYCLASE-LIKE PROTEIN"/>
    <property type="match status" value="1"/>
</dbReference>
<dbReference type="InterPro" id="IPR023797">
    <property type="entry name" value="RNA3'_phos_cyclase_dom"/>
</dbReference>
<dbReference type="GO" id="GO:0004521">
    <property type="term" value="F:RNA endonuclease activity"/>
    <property type="evidence" value="ECO:0007669"/>
    <property type="project" value="TreeGrafter"/>
</dbReference>
<dbReference type="Proteomes" id="UP000265618">
    <property type="component" value="Unassembled WGS sequence"/>
</dbReference>
<dbReference type="InterPro" id="IPR037136">
    <property type="entry name" value="RNA3'_phos_cyclase_dom_sf"/>
</dbReference>
<organism evidence="3 4">
    <name type="scientific">Kipferlia bialata</name>
    <dbReference type="NCBI Taxonomy" id="797122"/>
    <lineage>
        <taxon>Eukaryota</taxon>
        <taxon>Metamonada</taxon>
        <taxon>Carpediemonas-like organisms</taxon>
        <taxon>Kipferlia</taxon>
    </lineage>
</organism>
<dbReference type="OrthoDB" id="1911237at2759"/>
<feature type="domain" description="RNA 3'-terminal phosphate cyclase" evidence="1">
    <location>
        <begin position="2"/>
        <end position="265"/>
    </location>
</feature>
<dbReference type="AlphaFoldDB" id="A0A9K3D275"/>
<reference evidence="3 4" key="1">
    <citation type="journal article" date="2018" name="PLoS ONE">
        <title>The draft genome of Kipferlia bialata reveals reductive genome evolution in fornicate parasites.</title>
        <authorList>
            <person name="Tanifuji G."/>
            <person name="Takabayashi S."/>
            <person name="Kume K."/>
            <person name="Takagi M."/>
            <person name="Nakayama T."/>
            <person name="Kamikawa R."/>
            <person name="Inagaki Y."/>
            <person name="Hashimoto T."/>
        </authorList>
    </citation>
    <scope>NUCLEOTIDE SEQUENCE [LARGE SCALE GENOMIC DNA]</scope>
    <source>
        <strain evidence="3">NY0173</strain>
    </source>
</reference>
<accession>A0A9K3D275</accession>
<dbReference type="Pfam" id="PF05189">
    <property type="entry name" value="RTC_insert"/>
    <property type="match status" value="1"/>
</dbReference>
<proteinExistence type="predicted"/>
<evidence type="ECO:0000313" key="3">
    <source>
        <dbReference type="EMBL" id="GIQ86872.1"/>
    </source>
</evidence>
<dbReference type="SUPFAM" id="SSF55205">
    <property type="entry name" value="EPT/RTPC-like"/>
    <property type="match status" value="1"/>
</dbReference>
<protein>
    <submittedName>
        <fullName evidence="3">RNA 3'-terminal phosphate cyclase</fullName>
    </submittedName>
</protein>
<feature type="domain" description="RNA 3'-terminal phosphate cyclase insert" evidence="2">
    <location>
        <begin position="158"/>
        <end position="212"/>
    </location>
</feature>
<sequence length="333" mass="36590">MEFEGASDFRLRVTLAVLMGRSVSIEDIHRHERSEGLRECESNFLDLVKKLSDSIEVELDDDRCGLSVHPGQLVGGALTHTCTTDRGLGYWLEMLLLLLPFCRNRSSVTLKGITNFDGDLSVDTIRSVSLPLLHFFGIDKEEVSLKVEKRGFVPNGDHSKGPGAGLSPGYGMLLTAETTSGAVLSCERWTHGKPTEPEEIGRETALSLLAEIGAGGCVDTSHQVLILCAMALCREDVSRIRLGPLTPRAVRCLRLLYTVLGVRFSLEEVVSNRKREQMEEGQGDMPMAIRKQKMESAAAQEAEQEEDGVPVRDVVVMATCRGAGYRNMSRKAI</sequence>
<evidence type="ECO:0000259" key="1">
    <source>
        <dbReference type="Pfam" id="PF01137"/>
    </source>
</evidence>
<dbReference type="InterPro" id="IPR013792">
    <property type="entry name" value="RNA3'P_cycl/enolpyr_Trfase_a/b"/>
</dbReference>
<gene>
    <name evidence="3" type="ORF">KIPB_008801</name>
</gene>
<keyword evidence="4" id="KW-1185">Reference proteome</keyword>
<name>A0A9K3D275_9EUKA</name>
<dbReference type="InterPro" id="IPR013791">
    <property type="entry name" value="RNA3'-term_phos_cycl_insert"/>
</dbReference>
<dbReference type="Pfam" id="PF01137">
    <property type="entry name" value="RTC"/>
    <property type="match status" value="1"/>
</dbReference>
<comment type="caution">
    <text evidence="3">The sequence shown here is derived from an EMBL/GenBank/DDBJ whole genome shotgun (WGS) entry which is preliminary data.</text>
</comment>
<dbReference type="EMBL" id="BDIP01002818">
    <property type="protein sequence ID" value="GIQ86872.1"/>
    <property type="molecule type" value="Genomic_DNA"/>
</dbReference>
<dbReference type="PANTHER" id="PTHR11096">
    <property type="entry name" value="RNA 3' TERMINAL PHOSPHATE CYCLASE"/>
    <property type="match status" value="1"/>
</dbReference>
<evidence type="ECO:0000313" key="4">
    <source>
        <dbReference type="Proteomes" id="UP000265618"/>
    </source>
</evidence>
<dbReference type="Gene3D" id="3.65.10.20">
    <property type="entry name" value="RNA 3'-terminal phosphate cyclase domain"/>
    <property type="match status" value="2"/>
</dbReference>